<evidence type="ECO:0000313" key="1">
    <source>
        <dbReference type="EMBL" id="VFU58333.1"/>
    </source>
</evidence>
<accession>A0A6N2MV38</accession>
<proteinExistence type="predicted"/>
<protein>
    <submittedName>
        <fullName evidence="1">Uncharacterized protein</fullName>
    </submittedName>
</protein>
<dbReference type="AlphaFoldDB" id="A0A6N2MV38"/>
<name>A0A6N2MV38_SALVM</name>
<reference evidence="1" key="1">
    <citation type="submission" date="2019-03" db="EMBL/GenBank/DDBJ databases">
        <authorList>
            <person name="Mank J."/>
            <person name="Almeida P."/>
        </authorList>
    </citation>
    <scope>NUCLEOTIDE SEQUENCE</scope>
    <source>
        <strain evidence="1">78183</strain>
    </source>
</reference>
<organism evidence="1">
    <name type="scientific">Salix viminalis</name>
    <name type="common">Common osier</name>
    <name type="synonym">Basket willow</name>
    <dbReference type="NCBI Taxonomy" id="40686"/>
    <lineage>
        <taxon>Eukaryota</taxon>
        <taxon>Viridiplantae</taxon>
        <taxon>Streptophyta</taxon>
        <taxon>Embryophyta</taxon>
        <taxon>Tracheophyta</taxon>
        <taxon>Spermatophyta</taxon>
        <taxon>Magnoliopsida</taxon>
        <taxon>eudicotyledons</taxon>
        <taxon>Gunneridae</taxon>
        <taxon>Pentapetalae</taxon>
        <taxon>rosids</taxon>
        <taxon>fabids</taxon>
        <taxon>Malpighiales</taxon>
        <taxon>Salicaceae</taxon>
        <taxon>Saliceae</taxon>
        <taxon>Salix</taxon>
    </lineage>
</organism>
<sequence>MIGRKCAVVTSVAHLFSDFEGKGTSSGGNVELELKLGMGSDGYQGGNKIAASAPPYMVLYLVVSCSWGNVHACERMAAITG</sequence>
<gene>
    <name evidence="1" type="ORF">SVIM_LOCUS425604</name>
</gene>
<dbReference type="EMBL" id="CAADRP010001985">
    <property type="protein sequence ID" value="VFU58333.1"/>
    <property type="molecule type" value="Genomic_DNA"/>
</dbReference>